<dbReference type="EMBL" id="JANIEX010000640">
    <property type="protein sequence ID" value="KAJ3564664.1"/>
    <property type="molecule type" value="Genomic_DNA"/>
</dbReference>
<comment type="caution">
    <text evidence="1">The sequence shown here is derived from an EMBL/GenBank/DDBJ whole genome shotgun (WGS) entry which is preliminary data.</text>
</comment>
<dbReference type="AlphaFoldDB" id="A0AAD5VPG2"/>
<evidence type="ECO:0000313" key="1">
    <source>
        <dbReference type="EMBL" id="KAJ3564664.1"/>
    </source>
</evidence>
<keyword evidence="2" id="KW-1185">Reference proteome</keyword>
<dbReference type="Proteomes" id="UP001213000">
    <property type="component" value="Unassembled WGS sequence"/>
</dbReference>
<evidence type="ECO:0000313" key="2">
    <source>
        <dbReference type="Proteomes" id="UP001213000"/>
    </source>
</evidence>
<gene>
    <name evidence="1" type="ORF">NP233_g8144</name>
</gene>
<reference evidence="1" key="1">
    <citation type="submission" date="2022-07" db="EMBL/GenBank/DDBJ databases">
        <title>Genome Sequence of Leucocoprinus birnbaumii.</title>
        <authorList>
            <person name="Buettner E."/>
        </authorList>
    </citation>
    <scope>NUCLEOTIDE SEQUENCE</scope>
    <source>
        <strain evidence="1">VT141</strain>
    </source>
</reference>
<protein>
    <submittedName>
        <fullName evidence="1">Uncharacterized protein</fullName>
    </submittedName>
</protein>
<sequence length="68" mass="7647">MDIPLHPPVRIQTLASSSLSTKSAEKRIEAFIEDFQARSTASQGSNTAVTVQLQKLKDAIREERKKRH</sequence>
<organism evidence="1 2">
    <name type="scientific">Leucocoprinus birnbaumii</name>
    <dbReference type="NCBI Taxonomy" id="56174"/>
    <lineage>
        <taxon>Eukaryota</taxon>
        <taxon>Fungi</taxon>
        <taxon>Dikarya</taxon>
        <taxon>Basidiomycota</taxon>
        <taxon>Agaricomycotina</taxon>
        <taxon>Agaricomycetes</taxon>
        <taxon>Agaricomycetidae</taxon>
        <taxon>Agaricales</taxon>
        <taxon>Agaricineae</taxon>
        <taxon>Agaricaceae</taxon>
        <taxon>Leucocoprinus</taxon>
    </lineage>
</organism>
<proteinExistence type="predicted"/>
<accession>A0AAD5VPG2</accession>
<name>A0AAD5VPG2_9AGAR</name>